<sequence length="144" mass="14812">MIRKSSAVWNGTGKEGKGTLTSTSGVLSNTPYSFAARFESEDGKAGTNPEELIAAAHAGCFTMALSFQLTGAGFTPTELKTEAAVKVEPVEGGFAIASIQLNLTGSVPDISEQQFLELANAAKEGCPVSKALSAVSISLDAKLV</sequence>
<reference evidence="3" key="1">
    <citation type="journal article" date="2019" name="Int. J. Syst. Evol. Microbiol.">
        <title>The Global Catalogue of Microorganisms (GCM) 10K type strain sequencing project: providing services to taxonomists for standard genome sequencing and annotation.</title>
        <authorList>
            <consortium name="The Broad Institute Genomics Platform"/>
            <consortium name="The Broad Institute Genome Sequencing Center for Infectious Disease"/>
            <person name="Wu L."/>
            <person name="Ma J."/>
        </authorList>
    </citation>
    <scope>NUCLEOTIDE SEQUENCE [LARGE SCALE GENOMIC DNA]</scope>
    <source>
        <strain evidence="3">KCTC 42217</strain>
    </source>
</reference>
<accession>A0ABW4ZP94</accession>
<dbReference type="NCBIfam" id="TIGR03562">
    <property type="entry name" value="osmo_induc_OsmC"/>
    <property type="match status" value="1"/>
</dbReference>
<dbReference type="EMBL" id="JBHUHZ010000002">
    <property type="protein sequence ID" value="MFD2163452.1"/>
    <property type="molecule type" value="Genomic_DNA"/>
</dbReference>
<dbReference type="InterPro" id="IPR015946">
    <property type="entry name" value="KH_dom-like_a/b"/>
</dbReference>
<proteinExistence type="predicted"/>
<dbReference type="PANTHER" id="PTHR42830">
    <property type="entry name" value="OSMOTICALLY INDUCIBLE FAMILY PROTEIN"/>
    <property type="match status" value="1"/>
</dbReference>
<dbReference type="Proteomes" id="UP001597387">
    <property type="component" value="Unassembled WGS sequence"/>
</dbReference>
<evidence type="ECO:0000313" key="2">
    <source>
        <dbReference type="EMBL" id="MFD2163452.1"/>
    </source>
</evidence>
<dbReference type="GO" id="GO:0004601">
    <property type="term" value="F:peroxidase activity"/>
    <property type="evidence" value="ECO:0007669"/>
    <property type="project" value="UniProtKB-KW"/>
</dbReference>
<keyword evidence="2" id="KW-0560">Oxidoreductase</keyword>
<gene>
    <name evidence="2" type="ORF">ACFSJU_13675</name>
</gene>
<name>A0ABW4ZP94_9SPHI</name>
<dbReference type="InterPro" id="IPR003718">
    <property type="entry name" value="OsmC/Ohr_fam"/>
</dbReference>
<dbReference type="InterPro" id="IPR036102">
    <property type="entry name" value="OsmC/Ohrsf"/>
</dbReference>
<organism evidence="2 3">
    <name type="scientific">Paradesertivirga mongoliensis</name>
    <dbReference type="NCBI Taxonomy" id="2100740"/>
    <lineage>
        <taxon>Bacteria</taxon>
        <taxon>Pseudomonadati</taxon>
        <taxon>Bacteroidota</taxon>
        <taxon>Sphingobacteriia</taxon>
        <taxon>Sphingobacteriales</taxon>
        <taxon>Sphingobacteriaceae</taxon>
        <taxon>Paradesertivirga</taxon>
    </lineage>
</organism>
<dbReference type="Gene3D" id="3.30.300.20">
    <property type="match status" value="1"/>
</dbReference>
<evidence type="ECO:0000256" key="1">
    <source>
        <dbReference type="SAM" id="MobiDB-lite"/>
    </source>
</evidence>
<keyword evidence="3" id="KW-1185">Reference proteome</keyword>
<feature type="region of interest" description="Disordered" evidence="1">
    <location>
        <begin position="1"/>
        <end position="24"/>
    </location>
</feature>
<keyword evidence="2" id="KW-0575">Peroxidase</keyword>
<protein>
    <submittedName>
        <fullName evidence="2">OsmC family protein</fullName>
        <ecNumber evidence="2">1.11.1.29</ecNumber>
    </submittedName>
</protein>
<evidence type="ECO:0000313" key="3">
    <source>
        <dbReference type="Proteomes" id="UP001597387"/>
    </source>
</evidence>
<comment type="caution">
    <text evidence="2">The sequence shown here is derived from an EMBL/GenBank/DDBJ whole genome shotgun (WGS) entry which is preliminary data.</text>
</comment>
<dbReference type="PANTHER" id="PTHR42830:SF1">
    <property type="entry name" value="OSMOTICALLY INDUCIBLE FAMILY PROTEIN"/>
    <property type="match status" value="1"/>
</dbReference>
<dbReference type="InterPro" id="IPR019904">
    <property type="entry name" value="Peroxiredoxin_OsmC"/>
</dbReference>
<dbReference type="InterPro" id="IPR052707">
    <property type="entry name" value="OsmC_Ohr_Peroxiredoxin"/>
</dbReference>
<dbReference type="SUPFAM" id="SSF82784">
    <property type="entry name" value="OsmC-like"/>
    <property type="match status" value="1"/>
</dbReference>
<dbReference type="Pfam" id="PF02566">
    <property type="entry name" value="OsmC"/>
    <property type="match status" value="1"/>
</dbReference>
<dbReference type="EC" id="1.11.1.29" evidence="2"/>
<dbReference type="RefSeq" id="WP_255900848.1">
    <property type="nucleotide sequence ID" value="NZ_JAFMZO010000002.1"/>
</dbReference>